<dbReference type="GO" id="GO:0016874">
    <property type="term" value="F:ligase activity"/>
    <property type="evidence" value="ECO:0007669"/>
    <property type="project" value="UniProtKB-KW"/>
</dbReference>
<name>A0AAU8CSN8_9HYPH</name>
<dbReference type="GO" id="GO:0046872">
    <property type="term" value="F:metal ion binding"/>
    <property type="evidence" value="ECO:0007669"/>
    <property type="project" value="InterPro"/>
</dbReference>
<dbReference type="InterPro" id="IPR040570">
    <property type="entry name" value="LAL_C2"/>
</dbReference>
<keyword evidence="1" id="KW-0436">Ligase</keyword>
<dbReference type="InterPro" id="IPR005479">
    <property type="entry name" value="CPAse_ATP-bd"/>
</dbReference>
<dbReference type="RefSeq" id="WP_353642607.1">
    <property type="nucleotide sequence ID" value="NZ_CP159253.1"/>
</dbReference>
<dbReference type="PANTHER" id="PTHR43585">
    <property type="entry name" value="FUMIPYRROLE BIOSYNTHESIS PROTEIN C"/>
    <property type="match status" value="1"/>
</dbReference>
<protein>
    <submittedName>
        <fullName evidence="7">Acetyl-CoA carboxylase biotin carboxylase subunit family protein</fullName>
    </submittedName>
</protein>
<evidence type="ECO:0000256" key="5">
    <source>
        <dbReference type="SAM" id="MobiDB-lite"/>
    </source>
</evidence>
<organism evidence="7">
    <name type="scientific">Mesorhizobium sp. WSM2240</name>
    <dbReference type="NCBI Taxonomy" id="3228851"/>
    <lineage>
        <taxon>Bacteria</taxon>
        <taxon>Pseudomonadati</taxon>
        <taxon>Pseudomonadota</taxon>
        <taxon>Alphaproteobacteria</taxon>
        <taxon>Hyphomicrobiales</taxon>
        <taxon>Phyllobacteriaceae</taxon>
        <taxon>Mesorhizobium</taxon>
    </lineage>
</organism>
<dbReference type="AlphaFoldDB" id="A0AAU8CSN8"/>
<dbReference type="PROSITE" id="PS00867">
    <property type="entry name" value="CPSASE_2"/>
    <property type="match status" value="1"/>
</dbReference>
<evidence type="ECO:0000259" key="6">
    <source>
        <dbReference type="PROSITE" id="PS50975"/>
    </source>
</evidence>
<reference evidence="7" key="1">
    <citation type="submission" date="2024-06" db="EMBL/GenBank/DDBJ databases">
        <title>Mesorhizobium karijinii sp. nov., a symbiont of the iconic Swainsona formosa from arid Australia.</title>
        <authorList>
            <person name="Hill Y.J."/>
            <person name="Watkin E.L.J."/>
            <person name="O'Hara G.W."/>
            <person name="Terpolilli J."/>
            <person name="Tye M.L."/>
            <person name="Kohlmeier M.G."/>
        </authorList>
    </citation>
    <scope>NUCLEOTIDE SEQUENCE</scope>
    <source>
        <strain evidence="7">WSM2240</strain>
    </source>
</reference>
<evidence type="ECO:0000256" key="2">
    <source>
        <dbReference type="ARBA" id="ARBA00022741"/>
    </source>
</evidence>
<keyword evidence="3 4" id="KW-0067">ATP-binding</keyword>
<dbReference type="PANTHER" id="PTHR43585:SF2">
    <property type="entry name" value="ATP-GRASP ENZYME FSQD"/>
    <property type="match status" value="1"/>
</dbReference>
<dbReference type="PROSITE" id="PS50975">
    <property type="entry name" value="ATP_GRASP"/>
    <property type="match status" value="1"/>
</dbReference>
<dbReference type="Pfam" id="PF18603">
    <property type="entry name" value="LAL_C2"/>
    <property type="match status" value="1"/>
</dbReference>
<dbReference type="Gene3D" id="3.40.50.20">
    <property type="match status" value="1"/>
</dbReference>
<evidence type="ECO:0000256" key="3">
    <source>
        <dbReference type="ARBA" id="ARBA00022840"/>
    </source>
</evidence>
<dbReference type="InterPro" id="IPR013815">
    <property type="entry name" value="ATP_grasp_subdomain_1"/>
</dbReference>
<dbReference type="Gene3D" id="3.30.1490.20">
    <property type="entry name" value="ATP-grasp fold, A domain"/>
    <property type="match status" value="1"/>
</dbReference>
<proteinExistence type="predicted"/>
<dbReference type="GO" id="GO:0005524">
    <property type="term" value="F:ATP binding"/>
    <property type="evidence" value="ECO:0007669"/>
    <property type="project" value="UniProtKB-UniRule"/>
</dbReference>
<dbReference type="EMBL" id="CP159253">
    <property type="protein sequence ID" value="XCG49864.1"/>
    <property type="molecule type" value="Genomic_DNA"/>
</dbReference>
<evidence type="ECO:0000313" key="7">
    <source>
        <dbReference type="EMBL" id="XCG49864.1"/>
    </source>
</evidence>
<keyword evidence="2 4" id="KW-0547">Nucleotide-binding</keyword>
<evidence type="ECO:0000256" key="1">
    <source>
        <dbReference type="ARBA" id="ARBA00022598"/>
    </source>
</evidence>
<evidence type="ECO:0000256" key="4">
    <source>
        <dbReference type="PROSITE-ProRule" id="PRU00409"/>
    </source>
</evidence>
<dbReference type="InterPro" id="IPR052032">
    <property type="entry name" value="ATP-dep_AA_Ligase"/>
</dbReference>
<gene>
    <name evidence="7" type="ORF">ABVK50_04835</name>
</gene>
<accession>A0AAU8CSN8</accession>
<dbReference type="SUPFAM" id="SSF56059">
    <property type="entry name" value="Glutathione synthetase ATP-binding domain-like"/>
    <property type="match status" value="1"/>
</dbReference>
<feature type="domain" description="ATP-grasp" evidence="6">
    <location>
        <begin position="118"/>
        <end position="310"/>
    </location>
</feature>
<dbReference type="Pfam" id="PF02786">
    <property type="entry name" value="CPSase_L_D2"/>
    <property type="match status" value="1"/>
</dbReference>
<sequence>MARRALILVEGHMSNGPLYVKAARRLGLHPITLSANPDRYDYLTPESLEAIRVDTDNLDALIRECSRLRATYDIAGITGFTDLDELAYATVGKLCRHFDLPGPHPASIERCCDKFTQRKLLAEAGVPVPAYCLAANAREVESSAAEIGLPVILKPAAGSGSTGVRLCRNVDELAEHTTYLLGEKHLWQCSPRIMVEEFAQGPFYSADIMGNEVVGIEAADFDGPPYFVFRECIFPAPLTDEEQERIADISLSCLQALGLDWGPTNIEFRWTKRGPVVIEVNPRLPGGANPKLARLAYGVDLIKEHIKLVIGEEWDLRRTQSHVAAARFLNPDRDGLLDWINGDTRAAAIPGVTEVKIYVEPKTPIVRKGDHRDTIGHVIAASNSQAQTETILQHAVDLITWSITPFSTSDEQGQSAVLAHAPAQPAPGEVHESRRRTPIGAWRSVRNSD</sequence>
<dbReference type="InterPro" id="IPR011761">
    <property type="entry name" value="ATP-grasp"/>
</dbReference>
<feature type="region of interest" description="Disordered" evidence="5">
    <location>
        <begin position="422"/>
        <end position="449"/>
    </location>
</feature>
<dbReference type="Gene3D" id="3.30.470.20">
    <property type="entry name" value="ATP-grasp fold, B domain"/>
    <property type="match status" value="1"/>
</dbReference>